<comment type="caution">
    <text evidence="2">The sequence shown here is derived from an EMBL/GenBank/DDBJ whole genome shotgun (WGS) entry which is preliminary data.</text>
</comment>
<evidence type="ECO:0000259" key="1">
    <source>
        <dbReference type="Pfam" id="PF05050"/>
    </source>
</evidence>
<accession>A0A537K750</accession>
<dbReference type="GO" id="GO:0008168">
    <property type="term" value="F:methyltransferase activity"/>
    <property type="evidence" value="ECO:0007669"/>
    <property type="project" value="UniProtKB-KW"/>
</dbReference>
<dbReference type="CDD" id="cd02440">
    <property type="entry name" value="AdoMet_MTases"/>
    <property type="match status" value="1"/>
</dbReference>
<dbReference type="InterPro" id="IPR029063">
    <property type="entry name" value="SAM-dependent_MTases_sf"/>
</dbReference>
<dbReference type="NCBIfam" id="TIGR01444">
    <property type="entry name" value="fkbM_fam"/>
    <property type="match status" value="1"/>
</dbReference>
<dbReference type="Gene3D" id="3.40.50.150">
    <property type="entry name" value="Vaccinia Virus protein VP39"/>
    <property type="match status" value="1"/>
</dbReference>
<dbReference type="GO" id="GO:0032259">
    <property type="term" value="P:methylation"/>
    <property type="evidence" value="ECO:0007669"/>
    <property type="project" value="UniProtKB-KW"/>
</dbReference>
<keyword evidence="2" id="KW-0808">Transferase</keyword>
<name>A0A537K750_9BACT</name>
<gene>
    <name evidence="2" type="ORF">E6H00_03690</name>
</gene>
<dbReference type="Proteomes" id="UP000318509">
    <property type="component" value="Unassembled WGS sequence"/>
</dbReference>
<dbReference type="Pfam" id="PF05050">
    <property type="entry name" value="Methyltransf_21"/>
    <property type="match status" value="1"/>
</dbReference>
<evidence type="ECO:0000313" key="3">
    <source>
        <dbReference type="Proteomes" id="UP000318509"/>
    </source>
</evidence>
<dbReference type="AlphaFoldDB" id="A0A537K750"/>
<evidence type="ECO:0000313" key="2">
    <source>
        <dbReference type="EMBL" id="TMI91570.1"/>
    </source>
</evidence>
<dbReference type="SUPFAM" id="SSF53335">
    <property type="entry name" value="S-adenosyl-L-methionine-dependent methyltransferases"/>
    <property type="match status" value="1"/>
</dbReference>
<dbReference type="InterPro" id="IPR052514">
    <property type="entry name" value="SAM-dependent_MTase"/>
</dbReference>
<dbReference type="PANTHER" id="PTHR34203">
    <property type="entry name" value="METHYLTRANSFERASE, FKBM FAMILY PROTEIN"/>
    <property type="match status" value="1"/>
</dbReference>
<dbReference type="EMBL" id="VBAK01000089">
    <property type="protein sequence ID" value="TMI91570.1"/>
    <property type="molecule type" value="Genomic_DNA"/>
</dbReference>
<sequence length="327" mass="36466">MSKVFSSPQDPQPRNLAGLMQAWSSLRFAVHVAARGYVRHTPLAKGRAYLYAQHVDPYFARYSLDFVAPTVFGSKVAGNTRDIVQREIYTFGVYDPHLTDWISRSLAPGDTFIDVGANIGYFTLLASKLVGDSGEVVAIEPSPRIFGFLQRNLALNNATNVHTVNAAVSDSEGVVKLFRGFDENIGQTGIVESPYGTKMECECEVDALPLGEICPEKMRHARLIKIDVQGAEWSVVAGMRPLFDSCPERLEIVIEVHPGILALQGRRPDELLRIFRDAGFFAYKLEKCGPWVRSRPADHVTKRPVQLRDSIQDETHIVFSRKDSDCL</sequence>
<keyword evidence="2" id="KW-0489">Methyltransferase</keyword>
<proteinExistence type="predicted"/>
<feature type="domain" description="Methyltransferase FkbM" evidence="1">
    <location>
        <begin position="114"/>
        <end position="280"/>
    </location>
</feature>
<dbReference type="PANTHER" id="PTHR34203:SF15">
    <property type="entry name" value="SLL1173 PROTEIN"/>
    <property type="match status" value="1"/>
</dbReference>
<organism evidence="2 3">
    <name type="scientific">Candidatus Segetimicrobium genomatis</name>
    <dbReference type="NCBI Taxonomy" id="2569760"/>
    <lineage>
        <taxon>Bacteria</taxon>
        <taxon>Bacillati</taxon>
        <taxon>Candidatus Sysuimicrobiota</taxon>
        <taxon>Candidatus Sysuimicrobiia</taxon>
        <taxon>Candidatus Sysuimicrobiales</taxon>
        <taxon>Candidatus Segetimicrobiaceae</taxon>
        <taxon>Candidatus Segetimicrobium</taxon>
    </lineage>
</organism>
<protein>
    <submittedName>
        <fullName evidence="2">FkbM family methyltransferase</fullName>
    </submittedName>
</protein>
<reference evidence="2 3" key="1">
    <citation type="journal article" date="2019" name="Nat. Microbiol.">
        <title>Mediterranean grassland soil C-N compound turnover is dependent on rainfall and depth, and is mediated by genomically divergent microorganisms.</title>
        <authorList>
            <person name="Diamond S."/>
            <person name="Andeer P.F."/>
            <person name="Li Z."/>
            <person name="Crits-Christoph A."/>
            <person name="Burstein D."/>
            <person name="Anantharaman K."/>
            <person name="Lane K.R."/>
            <person name="Thomas B.C."/>
            <person name="Pan C."/>
            <person name="Northen T.R."/>
            <person name="Banfield J.F."/>
        </authorList>
    </citation>
    <scope>NUCLEOTIDE SEQUENCE [LARGE SCALE GENOMIC DNA]</scope>
    <source>
        <strain evidence="2">NP_3</strain>
    </source>
</reference>
<dbReference type="InterPro" id="IPR006342">
    <property type="entry name" value="FkbM_mtfrase"/>
</dbReference>